<dbReference type="EMBL" id="RCSS01000630">
    <property type="protein sequence ID" value="RVD91149.1"/>
    <property type="molecule type" value="Genomic_DNA"/>
</dbReference>
<comment type="caution">
    <text evidence="1">The sequence shown here is derived from an EMBL/GenBank/DDBJ whole genome shotgun (WGS) entry which is preliminary data.</text>
</comment>
<proteinExistence type="predicted"/>
<gene>
    <name evidence="1" type="ORF">TUBRATIS_24100</name>
</gene>
<evidence type="ECO:0000313" key="2">
    <source>
        <dbReference type="Proteomes" id="UP000282876"/>
    </source>
</evidence>
<dbReference type="AlphaFoldDB" id="A0A437AJ63"/>
<accession>A0A437AJ63</accession>
<protein>
    <submittedName>
        <fullName evidence="1">Uncharacterized protein</fullName>
    </submittedName>
</protein>
<evidence type="ECO:0000313" key="1">
    <source>
        <dbReference type="EMBL" id="RVD91149.1"/>
    </source>
</evidence>
<keyword evidence="2" id="KW-1185">Reference proteome</keyword>
<dbReference type="Proteomes" id="UP000282876">
    <property type="component" value="Unassembled WGS sequence"/>
</dbReference>
<name>A0A437AJ63_9MICR</name>
<reference evidence="1 2" key="1">
    <citation type="submission" date="2018-10" db="EMBL/GenBank/DDBJ databases">
        <title>Draft genome sequence of the microsporidian Tubulinosema ratisbonensis.</title>
        <authorList>
            <person name="Polonais V."/>
            <person name="Peyretaillade E."/>
            <person name="Niehus S."/>
            <person name="Wawrzyniak I."/>
            <person name="Franchet A."/>
            <person name="Gaspin C."/>
            <person name="Reichstadt M."/>
            <person name="Belser C."/>
            <person name="Labadie K."/>
            <person name="Delbac F."/>
            <person name="Ferrandon D."/>
        </authorList>
    </citation>
    <scope>NUCLEOTIDE SEQUENCE [LARGE SCALE GENOMIC DNA]</scope>
    <source>
        <strain evidence="1 2">Franzen</strain>
    </source>
</reference>
<sequence length="593" mass="71626">MIFFYILNFICVKRKNIESTKDLQPKRQKTTLDIDNMDLLNDKPSENSNCDNFHDKILSNEVILADDHNNIIDYEAANLQEHMPDIPDELDKLFSEIENSDFTSSSLEEDYFFECERFFSDKDLSEQNDYKLSSIKFNELKKPDRKIIVNSAENTYEENPNEIYIQNFIGIENYDREFGKHDKYFKRFLANLDETIILLHQNNYKNTTFSDSYGVIKEPDQLLKLDRLYFDKNIYFYNKQKILESKYKLNLSAIFRFLTPLHRSNKRFINFFDNYGSPSEEIIAFRDNFILNVKIYSRFGKRRVKENISFQKRLQSLLNEFIMLVKEYAESLSLIFEKDIKNYSENFRDSFFEPNPQTFKTKMMVMAHDIFNNEDNSIVLTLFPELKIFFEYLKETYQLRNDYKYLHIIFSLIIFRTHFLFPSNLNKYSKIYRFYNSKNFYLSILESRLFICLMGLSLKLEKHYVSILIYKSFYAFVRLKDIKFLNYFLVSDFFDFNEKIDPVNFKNVRFGTEKKAPEKRNRQILWFTAIIFPESLISEKFFKYESDLRVVHYYFNPNLNNLELGYLQIAAFKHLTYKQDLFVKLQLFLMKKK</sequence>
<organism evidence="1 2">
    <name type="scientific">Tubulinosema ratisbonensis</name>
    <dbReference type="NCBI Taxonomy" id="291195"/>
    <lineage>
        <taxon>Eukaryota</taxon>
        <taxon>Fungi</taxon>
        <taxon>Fungi incertae sedis</taxon>
        <taxon>Microsporidia</taxon>
        <taxon>Tubulinosematoidea</taxon>
        <taxon>Tubulinosematidae</taxon>
        <taxon>Tubulinosema</taxon>
    </lineage>
</organism>
<dbReference type="VEuPathDB" id="MicrosporidiaDB:TUBRATIS_24100"/>